<reference evidence="1 2" key="2">
    <citation type="journal article" date="2015" name="PLoS ONE">
        <title>Whole-Genome Optical Mapping and Finished Genome Sequence of Sphingobacterium deserti sp. nov., a New Species Isolated from the Western Desert of China.</title>
        <authorList>
            <person name="Teng C."/>
            <person name="Zhou Z."/>
            <person name="Molnar I."/>
            <person name="Li X."/>
            <person name="Tang R."/>
            <person name="Chen M."/>
            <person name="Wang L."/>
            <person name="Su S."/>
            <person name="Zhang W."/>
            <person name="Lin M."/>
        </authorList>
    </citation>
    <scope>NUCLEOTIDE SEQUENCE [LARGE SCALE GENOMIC DNA]</scope>
    <source>
        <strain evidence="2">ACCC05744</strain>
    </source>
</reference>
<accession>A0A0B8TAH7</accession>
<dbReference type="PATRIC" id="fig|1229276.3.peg.312"/>
<gene>
    <name evidence="1" type="ORF">DI53_0303</name>
</gene>
<protein>
    <submittedName>
        <fullName evidence="1">Uncharacterized protein</fullName>
    </submittedName>
</protein>
<dbReference type="Proteomes" id="UP000031802">
    <property type="component" value="Unassembled WGS sequence"/>
</dbReference>
<evidence type="ECO:0000313" key="1">
    <source>
        <dbReference type="EMBL" id="KGE15869.1"/>
    </source>
</evidence>
<dbReference type="EMBL" id="JJMU01000004">
    <property type="protein sequence ID" value="KGE15869.1"/>
    <property type="molecule type" value="Genomic_DNA"/>
</dbReference>
<comment type="caution">
    <text evidence="1">The sequence shown here is derived from an EMBL/GenBank/DDBJ whole genome shotgun (WGS) entry which is preliminary data.</text>
</comment>
<dbReference type="AlphaFoldDB" id="A0A0B8TAH7"/>
<reference evidence="2" key="1">
    <citation type="submission" date="2014-04" db="EMBL/GenBank/DDBJ databases">
        <title>Whole-Genome optical mapping and complete genome sequence of Sphingobacterium deserti sp. nov., a new spaces isolated from desert in the west of China.</title>
        <authorList>
            <person name="Teng C."/>
            <person name="Zhou Z."/>
            <person name="Li X."/>
            <person name="Chen M."/>
            <person name="Lin M."/>
            <person name="Wang L."/>
            <person name="Su S."/>
            <person name="Zhang C."/>
            <person name="Zhang W."/>
        </authorList>
    </citation>
    <scope>NUCLEOTIDE SEQUENCE [LARGE SCALE GENOMIC DNA]</scope>
    <source>
        <strain evidence="2">ACCC05744</strain>
    </source>
</reference>
<dbReference type="STRING" id="1229276.DI53_0303"/>
<sequence length="43" mass="4980">MNRLTLRHVDNIYVPRCGTGCNRRVQHGFNKESFLVYSAAIEL</sequence>
<evidence type="ECO:0000313" key="2">
    <source>
        <dbReference type="Proteomes" id="UP000031802"/>
    </source>
</evidence>
<name>A0A0B8TAH7_9SPHI</name>
<organism evidence="1 2">
    <name type="scientific">Sphingobacterium deserti</name>
    <dbReference type="NCBI Taxonomy" id="1229276"/>
    <lineage>
        <taxon>Bacteria</taxon>
        <taxon>Pseudomonadati</taxon>
        <taxon>Bacteroidota</taxon>
        <taxon>Sphingobacteriia</taxon>
        <taxon>Sphingobacteriales</taxon>
        <taxon>Sphingobacteriaceae</taxon>
        <taxon>Sphingobacterium</taxon>
    </lineage>
</organism>
<keyword evidence="2" id="KW-1185">Reference proteome</keyword>
<proteinExistence type="predicted"/>